<protein>
    <submittedName>
        <fullName evidence="1">Uncharacterized protein</fullName>
    </submittedName>
</protein>
<feature type="non-terminal residue" evidence="1">
    <location>
        <position position="1"/>
    </location>
</feature>
<dbReference type="AlphaFoldDB" id="A0A4Q9QA52"/>
<evidence type="ECO:0000313" key="2">
    <source>
        <dbReference type="Proteomes" id="UP000292082"/>
    </source>
</evidence>
<name>A0A4Q9QA52_9APHY</name>
<dbReference type="EMBL" id="ML145086">
    <property type="protein sequence ID" value="TBU64512.1"/>
    <property type="molecule type" value="Genomic_DNA"/>
</dbReference>
<evidence type="ECO:0000313" key="1">
    <source>
        <dbReference type="EMBL" id="TBU64512.1"/>
    </source>
</evidence>
<proteinExistence type="predicted"/>
<gene>
    <name evidence="1" type="ORF">BD310DRAFT_806520</name>
</gene>
<reference evidence="1 2" key="1">
    <citation type="submission" date="2019-01" db="EMBL/GenBank/DDBJ databases">
        <title>Draft genome sequences of three monokaryotic isolates of the white-rot basidiomycete fungus Dichomitus squalens.</title>
        <authorList>
            <consortium name="DOE Joint Genome Institute"/>
            <person name="Lopez S.C."/>
            <person name="Andreopoulos B."/>
            <person name="Pangilinan J."/>
            <person name="Lipzen A."/>
            <person name="Riley R."/>
            <person name="Ahrendt S."/>
            <person name="Ng V."/>
            <person name="Barry K."/>
            <person name="Daum C."/>
            <person name="Grigoriev I.V."/>
            <person name="Hilden K.S."/>
            <person name="Makela M.R."/>
            <person name="de Vries R.P."/>
        </authorList>
    </citation>
    <scope>NUCLEOTIDE SEQUENCE [LARGE SCALE GENOMIC DNA]</scope>
    <source>
        <strain evidence="1 2">CBS 464.89</strain>
    </source>
</reference>
<sequence length="75" mass="8409">LSSPCDTVTKVVFFGILMKIFNVTANAHSRMKKLSTRPPSPLSVIYPDLDLTWLPATQPLQKSTKDVDRLPGRRL</sequence>
<organism evidence="1 2">
    <name type="scientific">Dichomitus squalens</name>
    <dbReference type="NCBI Taxonomy" id="114155"/>
    <lineage>
        <taxon>Eukaryota</taxon>
        <taxon>Fungi</taxon>
        <taxon>Dikarya</taxon>
        <taxon>Basidiomycota</taxon>
        <taxon>Agaricomycotina</taxon>
        <taxon>Agaricomycetes</taxon>
        <taxon>Polyporales</taxon>
        <taxon>Polyporaceae</taxon>
        <taxon>Dichomitus</taxon>
    </lineage>
</organism>
<keyword evidence="2" id="KW-1185">Reference proteome</keyword>
<dbReference type="Proteomes" id="UP000292082">
    <property type="component" value="Unassembled WGS sequence"/>
</dbReference>
<accession>A0A4Q9QA52</accession>